<accession>A0ABD2NNE7</accession>
<comment type="caution">
    <text evidence="1">The sequence shown here is derived from an EMBL/GenBank/DDBJ whole genome shotgun (WGS) entry which is preliminary data.</text>
</comment>
<reference evidence="1 2" key="1">
    <citation type="journal article" date="2021" name="BMC Biol.">
        <title>Horizontally acquired antibacterial genes associated with adaptive radiation of ladybird beetles.</title>
        <authorList>
            <person name="Li H.S."/>
            <person name="Tang X.F."/>
            <person name="Huang Y.H."/>
            <person name="Xu Z.Y."/>
            <person name="Chen M.L."/>
            <person name="Du X.Y."/>
            <person name="Qiu B.Y."/>
            <person name="Chen P.T."/>
            <person name="Zhang W."/>
            <person name="Slipinski A."/>
            <person name="Escalona H.E."/>
            <person name="Waterhouse R.M."/>
            <person name="Zwick A."/>
            <person name="Pang H."/>
        </authorList>
    </citation>
    <scope>NUCLEOTIDE SEQUENCE [LARGE SCALE GENOMIC DNA]</scope>
    <source>
        <strain evidence="1">SYSU2018</strain>
    </source>
</reference>
<name>A0ABD2NNE7_9CUCU</name>
<proteinExistence type="predicted"/>
<organism evidence="1 2">
    <name type="scientific">Cryptolaemus montrouzieri</name>
    <dbReference type="NCBI Taxonomy" id="559131"/>
    <lineage>
        <taxon>Eukaryota</taxon>
        <taxon>Metazoa</taxon>
        <taxon>Ecdysozoa</taxon>
        <taxon>Arthropoda</taxon>
        <taxon>Hexapoda</taxon>
        <taxon>Insecta</taxon>
        <taxon>Pterygota</taxon>
        <taxon>Neoptera</taxon>
        <taxon>Endopterygota</taxon>
        <taxon>Coleoptera</taxon>
        <taxon>Polyphaga</taxon>
        <taxon>Cucujiformia</taxon>
        <taxon>Coccinelloidea</taxon>
        <taxon>Coccinellidae</taxon>
        <taxon>Scymninae</taxon>
        <taxon>Scymnini</taxon>
        <taxon>Cryptolaemus</taxon>
    </lineage>
</organism>
<sequence>MDMNSNTSSKKKGGGVVVLFRSLLRAELIRHSYNDVEHLFVLVSNGSSEFIVGGAYLPSAFSAEAYDTHGLAIEMLALLHPDVPMYICGDIMFQVTILSFNRLCINNATSL</sequence>
<dbReference type="Proteomes" id="UP001516400">
    <property type="component" value="Unassembled WGS sequence"/>
</dbReference>
<dbReference type="EMBL" id="JABFTP020000124">
    <property type="protein sequence ID" value="KAL3280125.1"/>
    <property type="molecule type" value="Genomic_DNA"/>
</dbReference>
<dbReference type="AlphaFoldDB" id="A0ABD2NNE7"/>
<gene>
    <name evidence="1" type="ORF">HHI36_017630</name>
</gene>
<feature type="non-terminal residue" evidence="1">
    <location>
        <position position="111"/>
    </location>
</feature>
<keyword evidence="2" id="KW-1185">Reference proteome</keyword>
<protein>
    <submittedName>
        <fullName evidence="1">Uncharacterized protein</fullName>
    </submittedName>
</protein>
<evidence type="ECO:0000313" key="2">
    <source>
        <dbReference type="Proteomes" id="UP001516400"/>
    </source>
</evidence>
<evidence type="ECO:0000313" key="1">
    <source>
        <dbReference type="EMBL" id="KAL3280125.1"/>
    </source>
</evidence>